<evidence type="ECO:0000313" key="3">
    <source>
        <dbReference type="EMBL" id="SBU01552.1"/>
    </source>
</evidence>
<protein>
    <submittedName>
        <fullName evidence="3">Uncharacterized protein</fullName>
    </submittedName>
</protein>
<evidence type="ECO:0000256" key="2">
    <source>
        <dbReference type="SAM" id="SignalP"/>
    </source>
</evidence>
<keyword evidence="2" id="KW-0732">Signal</keyword>
<dbReference type="EMBL" id="LN890655">
    <property type="protein sequence ID" value="SBU01552.1"/>
    <property type="molecule type" value="Genomic_DNA"/>
</dbReference>
<evidence type="ECO:0000256" key="1">
    <source>
        <dbReference type="SAM" id="MobiDB-lite"/>
    </source>
</evidence>
<dbReference type="KEGG" id="pbf:CFX0092_A3674"/>
<organism evidence="3 4">
    <name type="scientific">Candidatus Promineifilum breve</name>
    <dbReference type="NCBI Taxonomy" id="1806508"/>
    <lineage>
        <taxon>Bacteria</taxon>
        <taxon>Bacillati</taxon>
        <taxon>Chloroflexota</taxon>
        <taxon>Ardenticatenia</taxon>
        <taxon>Candidatus Promineifilales</taxon>
        <taxon>Candidatus Promineifilaceae</taxon>
        <taxon>Candidatus Promineifilum</taxon>
    </lineage>
</organism>
<accession>A0A1A9C710</accession>
<dbReference type="NCBIfam" id="TIGR02608">
    <property type="entry name" value="delta_60_rpt"/>
    <property type="match status" value="12"/>
</dbReference>
<reference evidence="3" key="1">
    <citation type="submission" date="2016-01" db="EMBL/GenBank/DDBJ databases">
        <authorList>
            <person name="Mcilroy J.S."/>
            <person name="Karst M S."/>
            <person name="Albertsen M."/>
        </authorList>
    </citation>
    <scope>NUCLEOTIDE SEQUENCE</scope>
    <source>
        <strain evidence="3">Cfx-K</strain>
    </source>
</reference>
<dbReference type="Pfam" id="PF17164">
    <property type="entry name" value="DUF5122"/>
    <property type="match status" value="7"/>
</dbReference>
<keyword evidence="4" id="KW-1185">Reference proteome</keyword>
<name>A0A1A9C710_9CHLR</name>
<dbReference type="RefSeq" id="WP_095044758.1">
    <property type="nucleotide sequence ID" value="NZ_LN890655.1"/>
</dbReference>
<dbReference type="AlphaFoldDB" id="A0A1A9C710"/>
<dbReference type="OrthoDB" id="5380868at2"/>
<dbReference type="Gene3D" id="2.80.10.50">
    <property type="match status" value="5"/>
</dbReference>
<evidence type="ECO:0000313" key="4">
    <source>
        <dbReference type="Proteomes" id="UP000215027"/>
    </source>
</evidence>
<feature type="chain" id="PRO_5008384977" evidence="2">
    <location>
        <begin position="27"/>
        <end position="936"/>
    </location>
</feature>
<feature type="region of interest" description="Disordered" evidence="1">
    <location>
        <begin position="375"/>
        <end position="402"/>
    </location>
</feature>
<sequence>MKKLVTFLFIVVGALALALVIGRARANPGDLDPTWGDGGVARVAFTENGDVMTASHLDPDGKVVASGWVNGYPGDFGVTRLRTDGSFDPTFGDAGKVMNRFGDDPDRPNSSWSIGPRPGGGYLVAGERCDADYVVCEWLTAAYNPDGTLDESFDGDGWTTTTVAGAQGVYAWPPTNLLQPDGKSIVGGIVWQMDGDIDIALRRYNPDGSLDDTFGDGGLAVFDIDEQGDYIEYMALLPDGKILVLGGTGEVVDPFTYIGDHGFLVRVNGDGSMDNSFGAGGKVMWGEVGSGTGAEGMAVSSAGDIFVSGLTAGETEGTTDCAVWRFDAGGAMDMTFGEGDLLTIDDGGDEHCYTANLLPDGKLALTGDILPPAAERSAGGRIRERGGAGSRSAQVGGASRMSAASQVGTTADALVARINPNGTLDETFGDGGLLIHDVEEQDNDGTIALVQPNGMILVIGRVIDLETGIDDIAISRFQGDAWPTVGQLDPTWGDGGSTIADITADEDWGNAHVLMDDGRYIVAGWVGVPGDFGVVRYRSNGRLDTSFGEGGKVITAFSDDPTLVDVAWAAVARPDGGLYVAGDTCDADYVICELGIAAYRADGSLDTAFSGDGLATVSTALGPTYAWPGRAVVQPDGKLVVGGVVLLENDVDLLLARFLPNGTPDDTFGVDGVATADLGQTENLMQDLMPLPGGKFLAVGAFGDYNDPLSAEQVAGFIARFNADGSLDMAFGGGDGYTSWNQTGLGALGQHALATPDNKLLIMGRQATADGADCTLQRFDMNGNHDTTFGDGGLVVLAGSANVRCLEMDYDGAGRIMFGLQDLPPEEERADTATARAAERLARRVGARTDGPATQQEEVPGNIVGRVMADGTLDATFGDNGLVRPSLADGWGLIFNLTVQPDGKTLVSGDTLFEFVTARILGDGPAARTLMPVVRR</sequence>
<proteinExistence type="predicted"/>
<gene>
    <name evidence="3" type="ORF">CFX0092_A3674</name>
</gene>
<dbReference type="Proteomes" id="UP000215027">
    <property type="component" value="Chromosome I"/>
</dbReference>
<feature type="signal peptide" evidence="2">
    <location>
        <begin position="1"/>
        <end position="26"/>
    </location>
</feature>
<dbReference type="InterPro" id="IPR013431">
    <property type="entry name" value="Delta_60_rpt"/>
</dbReference>